<reference evidence="4" key="1">
    <citation type="journal article" date="2021" name="Sci. Rep.">
        <title>Diploid genomic architecture of Nitzschia inconspicua, an elite biomass production diatom.</title>
        <authorList>
            <person name="Oliver A."/>
            <person name="Podell S."/>
            <person name="Pinowska A."/>
            <person name="Traller J.C."/>
            <person name="Smith S.R."/>
            <person name="McClure R."/>
            <person name="Beliaev A."/>
            <person name="Bohutskyi P."/>
            <person name="Hill E.A."/>
            <person name="Rabines A."/>
            <person name="Zheng H."/>
            <person name="Allen L.Z."/>
            <person name="Kuo A."/>
            <person name="Grigoriev I.V."/>
            <person name="Allen A.E."/>
            <person name="Hazlebeck D."/>
            <person name="Allen E.E."/>
        </authorList>
    </citation>
    <scope>NUCLEOTIDE SEQUENCE</scope>
    <source>
        <strain evidence="4">Hildebrandi</strain>
    </source>
</reference>
<keyword evidence="4" id="KW-0808">Transferase</keyword>
<keyword evidence="2" id="KW-0472">Membrane</keyword>
<dbReference type="Pfam" id="PF05050">
    <property type="entry name" value="Methyltransf_21"/>
    <property type="match status" value="1"/>
</dbReference>
<keyword evidence="2" id="KW-1133">Transmembrane helix</keyword>
<feature type="region of interest" description="Disordered" evidence="1">
    <location>
        <begin position="76"/>
        <end position="97"/>
    </location>
</feature>
<dbReference type="NCBIfam" id="TIGR01444">
    <property type="entry name" value="fkbM_fam"/>
    <property type="match status" value="1"/>
</dbReference>
<dbReference type="OrthoDB" id="46595at2759"/>
<evidence type="ECO:0000259" key="3">
    <source>
        <dbReference type="Pfam" id="PF05050"/>
    </source>
</evidence>
<protein>
    <submittedName>
        <fullName evidence="4">FkbM family methyltransferase</fullName>
    </submittedName>
</protein>
<evidence type="ECO:0000313" key="4">
    <source>
        <dbReference type="EMBL" id="KAG7367444.1"/>
    </source>
</evidence>
<dbReference type="AlphaFoldDB" id="A0A9K3LRZ9"/>
<evidence type="ECO:0000256" key="2">
    <source>
        <dbReference type="SAM" id="Phobius"/>
    </source>
</evidence>
<feature type="compositionally biased region" description="Basic and acidic residues" evidence="1">
    <location>
        <begin position="159"/>
        <end position="176"/>
    </location>
</feature>
<keyword evidence="5" id="KW-1185">Reference proteome</keyword>
<name>A0A9K3LRZ9_9STRA</name>
<keyword evidence="2" id="KW-0812">Transmembrane</keyword>
<keyword evidence="4" id="KW-0489">Methyltransferase</keyword>
<dbReference type="EMBL" id="JAGRRH010000007">
    <property type="protein sequence ID" value="KAG7367444.1"/>
    <property type="molecule type" value="Genomic_DNA"/>
</dbReference>
<sequence length="595" mass="65521">MVSIRKAKQGFALRRRTQSQSDKEKIGLVVAGLCIGFLLVVLYNFVFIAENGPRGIPESLRKTRKHPALMETVNDAQNPVTTGGSANTPKVPRKSRPLPESFNAIALDITETLDCSKLLDEASKSLKSGYRDARGFDDVAAGDMGDTVRRRLQGNVEAQHGDDGGFEKLGESEKADPNFADDVPEEKWGEQAGGADQGGAWNGGIDETPRFDDFGGGGGFGFTELSAKHLFCLAASENAPKEVVEEIKCDATMTKRKTMLELWSAARPQMQDTSLFLNVLDLAREHKNQQVLGRYFNIWAPNGDEGMSYMLSTLNSDKDVDHGGLHGLDESLGPGKLFVDVGSCLGLTCLAVTHKYPNTKIVSIEPASPNWLMQQLNLRCNLEKDDLKKIKVVLAGVGPNTEDEESLMAKFMWRPTSTTSVRAWTPAGEHKDGDIELVVRLRRLKSIMAEADAYDESIDVMNLDCQGCEYNLIPALTSEEFDAIPSVMAKIHWGYIPYSNKPSSARGKTTHERLCTHENVAKTTKECCDFPDLPVKSSVPGEILLKEDKGFPPRQSTVSDVILEGLCSEFDVWAEEQFLHGIQEDWGWVELTSEA</sequence>
<organism evidence="4 5">
    <name type="scientific">Nitzschia inconspicua</name>
    <dbReference type="NCBI Taxonomy" id="303405"/>
    <lineage>
        <taxon>Eukaryota</taxon>
        <taxon>Sar</taxon>
        <taxon>Stramenopiles</taxon>
        <taxon>Ochrophyta</taxon>
        <taxon>Bacillariophyta</taxon>
        <taxon>Bacillariophyceae</taxon>
        <taxon>Bacillariophycidae</taxon>
        <taxon>Bacillariales</taxon>
        <taxon>Bacillariaceae</taxon>
        <taxon>Nitzschia</taxon>
    </lineage>
</organism>
<comment type="caution">
    <text evidence="4">The sequence shown here is derived from an EMBL/GenBank/DDBJ whole genome shotgun (WGS) entry which is preliminary data.</text>
</comment>
<dbReference type="GO" id="GO:0008168">
    <property type="term" value="F:methyltransferase activity"/>
    <property type="evidence" value="ECO:0007669"/>
    <property type="project" value="UniProtKB-KW"/>
</dbReference>
<dbReference type="Proteomes" id="UP000693970">
    <property type="component" value="Unassembled WGS sequence"/>
</dbReference>
<accession>A0A9K3LRZ9</accession>
<reference evidence="4" key="2">
    <citation type="submission" date="2021-04" db="EMBL/GenBank/DDBJ databases">
        <authorList>
            <person name="Podell S."/>
        </authorList>
    </citation>
    <scope>NUCLEOTIDE SEQUENCE</scope>
    <source>
        <strain evidence="4">Hildebrandi</strain>
    </source>
</reference>
<gene>
    <name evidence="4" type="ORF">IV203_030115</name>
</gene>
<feature type="region of interest" description="Disordered" evidence="1">
    <location>
        <begin position="156"/>
        <end position="177"/>
    </location>
</feature>
<feature type="compositionally biased region" description="Polar residues" evidence="1">
    <location>
        <begin position="76"/>
        <end position="88"/>
    </location>
</feature>
<dbReference type="GO" id="GO:0032259">
    <property type="term" value="P:methylation"/>
    <property type="evidence" value="ECO:0007669"/>
    <property type="project" value="UniProtKB-KW"/>
</dbReference>
<feature type="domain" description="Methyltransferase FkbM" evidence="3">
    <location>
        <begin position="340"/>
        <end position="473"/>
    </location>
</feature>
<evidence type="ECO:0000313" key="5">
    <source>
        <dbReference type="Proteomes" id="UP000693970"/>
    </source>
</evidence>
<proteinExistence type="predicted"/>
<evidence type="ECO:0000256" key="1">
    <source>
        <dbReference type="SAM" id="MobiDB-lite"/>
    </source>
</evidence>
<feature type="transmembrane region" description="Helical" evidence="2">
    <location>
        <begin position="26"/>
        <end position="49"/>
    </location>
</feature>
<dbReference type="InterPro" id="IPR006342">
    <property type="entry name" value="FkbM_mtfrase"/>
</dbReference>